<dbReference type="InterPro" id="IPR050361">
    <property type="entry name" value="MPP/UQCRC_Complex"/>
</dbReference>
<dbReference type="Pfam" id="PF05193">
    <property type="entry name" value="Peptidase_M16_C"/>
    <property type="match status" value="2"/>
</dbReference>
<feature type="domain" description="Peptidase M16 N-terminal" evidence="4">
    <location>
        <begin position="53"/>
        <end position="170"/>
    </location>
</feature>
<reference evidence="7" key="1">
    <citation type="journal article" date="2019" name="Int. J. Syst. Evol. Microbiol.">
        <title>The Global Catalogue of Microorganisms (GCM) 10K type strain sequencing project: providing services to taxonomists for standard genome sequencing and annotation.</title>
        <authorList>
            <consortium name="The Broad Institute Genomics Platform"/>
            <consortium name="The Broad Institute Genome Sequencing Center for Infectious Disease"/>
            <person name="Wu L."/>
            <person name="Ma J."/>
        </authorList>
    </citation>
    <scope>NUCLEOTIDE SEQUENCE [LARGE SCALE GENOMIC DNA]</scope>
    <source>
        <strain evidence="7">KCTC 52042</strain>
    </source>
</reference>
<evidence type="ECO:0000259" key="4">
    <source>
        <dbReference type="Pfam" id="PF00675"/>
    </source>
</evidence>
<evidence type="ECO:0000256" key="3">
    <source>
        <dbReference type="SAM" id="SignalP"/>
    </source>
</evidence>
<dbReference type="PANTHER" id="PTHR11851:SF49">
    <property type="entry name" value="MITOCHONDRIAL-PROCESSING PEPTIDASE SUBUNIT ALPHA"/>
    <property type="match status" value="1"/>
</dbReference>
<evidence type="ECO:0000259" key="5">
    <source>
        <dbReference type="Pfam" id="PF05193"/>
    </source>
</evidence>
<feature type="chain" id="PRO_5046912766" evidence="3">
    <location>
        <begin position="21"/>
        <end position="959"/>
    </location>
</feature>
<feature type="domain" description="Peptidase M16 C-terminal" evidence="5">
    <location>
        <begin position="675"/>
        <end position="852"/>
    </location>
</feature>
<protein>
    <submittedName>
        <fullName evidence="6">M16 family metallopeptidase</fullName>
    </submittedName>
</protein>
<evidence type="ECO:0000256" key="2">
    <source>
        <dbReference type="SAM" id="MobiDB-lite"/>
    </source>
</evidence>
<keyword evidence="3" id="KW-0732">Signal</keyword>
<accession>A0ABW5JHZ1</accession>
<dbReference type="PANTHER" id="PTHR11851">
    <property type="entry name" value="METALLOPROTEASE"/>
    <property type="match status" value="1"/>
</dbReference>
<keyword evidence="7" id="KW-1185">Reference proteome</keyword>
<name>A0ABW5JHZ1_9BACT</name>
<feature type="domain" description="Peptidase M16 N-terminal" evidence="4">
    <location>
        <begin position="527"/>
        <end position="645"/>
    </location>
</feature>
<comment type="similarity">
    <text evidence="1">Belongs to the peptidase M16 family.</text>
</comment>
<evidence type="ECO:0000313" key="7">
    <source>
        <dbReference type="Proteomes" id="UP001597460"/>
    </source>
</evidence>
<dbReference type="SUPFAM" id="SSF63411">
    <property type="entry name" value="LuxS/MPP-like metallohydrolase"/>
    <property type="match status" value="4"/>
</dbReference>
<evidence type="ECO:0000256" key="1">
    <source>
        <dbReference type="ARBA" id="ARBA00007261"/>
    </source>
</evidence>
<dbReference type="EMBL" id="JBHULI010000001">
    <property type="protein sequence ID" value="MFD2530892.1"/>
    <property type="molecule type" value="Genomic_DNA"/>
</dbReference>
<dbReference type="Pfam" id="PF00675">
    <property type="entry name" value="Peptidase_M16"/>
    <property type="match status" value="2"/>
</dbReference>
<organism evidence="6 7">
    <name type="scientific">Gracilimonas halophila</name>
    <dbReference type="NCBI Taxonomy" id="1834464"/>
    <lineage>
        <taxon>Bacteria</taxon>
        <taxon>Pseudomonadati</taxon>
        <taxon>Balneolota</taxon>
        <taxon>Balneolia</taxon>
        <taxon>Balneolales</taxon>
        <taxon>Balneolaceae</taxon>
        <taxon>Gracilimonas</taxon>
    </lineage>
</organism>
<evidence type="ECO:0000313" key="6">
    <source>
        <dbReference type="EMBL" id="MFD2530892.1"/>
    </source>
</evidence>
<dbReference type="Gene3D" id="3.30.830.10">
    <property type="entry name" value="Metalloenzyme, LuxS/M16 peptidase-like"/>
    <property type="match status" value="4"/>
</dbReference>
<gene>
    <name evidence="6" type="ORF">ACFSVN_00350</name>
</gene>
<comment type="caution">
    <text evidence="6">The sequence shown here is derived from an EMBL/GenBank/DDBJ whole genome shotgun (WGS) entry which is preliminary data.</text>
</comment>
<sequence>MKRIITTLFVSLLFVSTGFGQTQLIEKVTQSDNELVIPYEKYVLDNGLTLIIHEDDSDPLVHVDVTYHVGSAREELGKSGFAHFFEHMMFQGSENVADEEHFKIVSESGGTLNGTTNRDRTNYFETLPSNQLEVALWLEADRMGFFLPAVTQQKFEVQRSTVKNEKQQNYDNRAYGLYSELNAASLYPYGHPYSWLTIGKLEDLDRANLEDLKNFFLRWYGPNNAVLTVGGDVNPEEVVALVEKYFGVIPSGPEVEEMKLERVTLEEDRYVSYVDNNIRFPALIFTYPTVPRFHEDEAPLDFLAQILGTGRSSYFFQKFVQTQKAIQAFAGNSSSELAGEFSMFVLPYPGQTLADFETEMRGILEEFAEDGVSDEDLMKIKASYESSFINRLANVSGKVSQLASYETFAESANFIQSDLQRYLDVTKEDIMRVFNKYVYQQPAVVQSVLPNEDTEPAKPDNYTPPTEGENPYPQADYTGLDYTRPTGDDFDRSVKPEAKTAPLVQVPEFWKDNFDNGIEVIGTNYNEIPIVTLQLSIQGGHRMNAYEPDKAGLASLTAAMLNESTENFTAEEIQEELRKTASTVRVSSGSSSTTVYISTLKKNLDRTLELAEEIMMRPGFDENDFARVKMQQLEGLRSSYQNPASVASMVYNRLLYGDEHIYSVSSSGLEETIERITLDDVKAFYEKYYDPQLSELVIVGDIEEDEILSKLDFLREWEPKGAEVPDLPEVEPAENTKIYLVDKKGAPQSQIRIGNMTDLTFDATGEYYKRSLMNYVLGGAFNSRINLNLREDKGWTYGARSFFSGSDEPGPFTASAGIRASATDSAVYEFMKEITEYREDGITEEELEFMRNSIGQRDAREYEAPYQKAGFLRQIIRYDLDESFVDEQAEIIRTISQDEINELAKKHLQTDEFYILVVGDAEAHRENLEALGYEVIAVTEKGDIISEYQEGNASGEGEQ</sequence>
<dbReference type="RefSeq" id="WP_390296894.1">
    <property type="nucleotide sequence ID" value="NZ_JBHULI010000001.1"/>
</dbReference>
<dbReference type="InterPro" id="IPR007863">
    <property type="entry name" value="Peptidase_M16_C"/>
</dbReference>
<feature type="region of interest" description="Disordered" evidence="2">
    <location>
        <begin position="448"/>
        <end position="478"/>
    </location>
</feature>
<dbReference type="Proteomes" id="UP001597460">
    <property type="component" value="Unassembled WGS sequence"/>
</dbReference>
<proteinExistence type="inferred from homology"/>
<dbReference type="InterPro" id="IPR011249">
    <property type="entry name" value="Metalloenz_LuxS/M16"/>
</dbReference>
<feature type="domain" description="Peptidase M16 C-terminal" evidence="5">
    <location>
        <begin position="208"/>
        <end position="383"/>
    </location>
</feature>
<dbReference type="InterPro" id="IPR011765">
    <property type="entry name" value="Pept_M16_N"/>
</dbReference>
<feature type="signal peptide" evidence="3">
    <location>
        <begin position="1"/>
        <end position="20"/>
    </location>
</feature>